<evidence type="ECO:0000256" key="2">
    <source>
        <dbReference type="ARBA" id="ARBA00001966"/>
    </source>
</evidence>
<evidence type="ECO:0000259" key="10">
    <source>
        <dbReference type="PROSITE" id="PS51379"/>
    </source>
</evidence>
<evidence type="ECO:0000256" key="7">
    <source>
        <dbReference type="ARBA" id="ARBA00023004"/>
    </source>
</evidence>
<comment type="caution">
    <text evidence="11">The sequence shown here is derived from an EMBL/GenBank/DDBJ whole genome shotgun (WGS) entry which is preliminary data.</text>
</comment>
<comment type="cofactor">
    <cofactor evidence="2 9">
        <name>[4Fe-4S] cluster</name>
        <dbReference type="ChEBI" id="CHEBI:49883"/>
    </cofactor>
</comment>
<dbReference type="GO" id="GO:0009055">
    <property type="term" value="F:electron transfer activity"/>
    <property type="evidence" value="ECO:0007669"/>
    <property type="project" value="UniProtKB-UniRule"/>
</dbReference>
<dbReference type="PROSITE" id="PS51379">
    <property type="entry name" value="4FE4S_FER_2"/>
    <property type="match status" value="1"/>
</dbReference>
<evidence type="ECO:0000313" key="12">
    <source>
        <dbReference type="Proteomes" id="UP000286732"/>
    </source>
</evidence>
<dbReference type="PROSITE" id="PS00198">
    <property type="entry name" value="4FE4S_FER_1"/>
    <property type="match status" value="1"/>
</dbReference>
<dbReference type="InterPro" id="IPR017896">
    <property type="entry name" value="4Fe4S_Fe-S-bd"/>
</dbReference>
<dbReference type="GO" id="GO:0051539">
    <property type="term" value="F:4 iron, 4 sulfur cluster binding"/>
    <property type="evidence" value="ECO:0007669"/>
    <property type="project" value="UniProtKB-UniRule"/>
</dbReference>
<dbReference type="Pfam" id="PF00037">
    <property type="entry name" value="Fer4"/>
    <property type="match status" value="1"/>
</dbReference>
<dbReference type="AlphaFoldDB" id="A0A432GEN2"/>
<dbReference type="Proteomes" id="UP000286732">
    <property type="component" value="Unassembled WGS sequence"/>
</dbReference>
<dbReference type="PANTHER" id="PTHR42859">
    <property type="entry name" value="OXIDOREDUCTASE"/>
    <property type="match status" value="1"/>
</dbReference>
<evidence type="ECO:0000256" key="1">
    <source>
        <dbReference type="ARBA" id="ARBA00001927"/>
    </source>
</evidence>
<keyword evidence="5 9" id="KW-0479">Metal-binding</keyword>
<accession>A0A432GEN2</accession>
<dbReference type="SUPFAM" id="SSF54862">
    <property type="entry name" value="4Fe-4S ferredoxins"/>
    <property type="match status" value="1"/>
</dbReference>
<keyword evidence="4 9" id="KW-0004">4Fe-4S</keyword>
<keyword evidence="6 9" id="KW-0249">Electron transport</keyword>
<keyword evidence="7 9" id="KW-0408">Iron</keyword>
<organism evidence="11 12">
    <name type="scientific">SAR324 cluster bacterium</name>
    <dbReference type="NCBI Taxonomy" id="2024889"/>
    <lineage>
        <taxon>Bacteria</taxon>
        <taxon>Deltaproteobacteria</taxon>
        <taxon>SAR324 cluster</taxon>
    </lineage>
</organism>
<keyword evidence="8 9" id="KW-0411">Iron-sulfur</keyword>
<protein>
    <recommendedName>
        <fullName evidence="9">Ferredoxin</fullName>
    </recommendedName>
</protein>
<sequence>MTYTVTAYCEKCKYTDCVEVCPVEAFHEGPDMLYINPEACIDCNACVEECPVEAIYADVDVPEKWESYTALNEEKCEEYPIIEEAKDPLPTARTLEEIQAAEG</sequence>
<evidence type="ECO:0000256" key="4">
    <source>
        <dbReference type="ARBA" id="ARBA00022485"/>
    </source>
</evidence>
<dbReference type="Gene3D" id="3.30.70.20">
    <property type="match status" value="1"/>
</dbReference>
<name>A0A432GEN2_9DELT</name>
<evidence type="ECO:0000256" key="8">
    <source>
        <dbReference type="ARBA" id="ARBA00023014"/>
    </source>
</evidence>
<dbReference type="InterPro" id="IPR000813">
    <property type="entry name" value="7Fe_ferredoxin"/>
</dbReference>
<dbReference type="PRINTS" id="PR00354">
    <property type="entry name" value="7FE8SFRDOXIN"/>
</dbReference>
<proteinExistence type="predicted"/>
<keyword evidence="3 9" id="KW-0813">Transport</keyword>
<evidence type="ECO:0000256" key="9">
    <source>
        <dbReference type="RuleBase" id="RU365098"/>
    </source>
</evidence>
<dbReference type="InterPro" id="IPR017900">
    <property type="entry name" value="4Fe4S_Fe_S_CS"/>
</dbReference>
<dbReference type="InterPro" id="IPR050294">
    <property type="entry name" value="RnfB_subfamily"/>
</dbReference>
<dbReference type="EMBL" id="QNZM01000049">
    <property type="protein sequence ID" value="RTZ82299.1"/>
    <property type="molecule type" value="Genomic_DNA"/>
</dbReference>
<evidence type="ECO:0000256" key="6">
    <source>
        <dbReference type="ARBA" id="ARBA00022982"/>
    </source>
</evidence>
<comment type="function">
    <text evidence="9">Ferredoxins are iron-sulfur proteins that transfer electrons in a wide variety of metabolic reactions.</text>
</comment>
<evidence type="ECO:0000256" key="5">
    <source>
        <dbReference type="ARBA" id="ARBA00022723"/>
    </source>
</evidence>
<evidence type="ECO:0000256" key="3">
    <source>
        <dbReference type="ARBA" id="ARBA00022448"/>
    </source>
</evidence>
<gene>
    <name evidence="11" type="ORF">DSY98_01235</name>
</gene>
<comment type="cofactor">
    <cofactor evidence="1">
        <name>[3Fe-4S] cluster</name>
        <dbReference type="ChEBI" id="CHEBI:21137"/>
    </cofactor>
</comment>
<dbReference type="PANTHER" id="PTHR42859:SF2">
    <property type="entry name" value="FERREDOXIN"/>
    <property type="match status" value="1"/>
</dbReference>
<evidence type="ECO:0000313" key="11">
    <source>
        <dbReference type="EMBL" id="RTZ82299.1"/>
    </source>
</evidence>
<dbReference type="GO" id="GO:0046872">
    <property type="term" value="F:metal ion binding"/>
    <property type="evidence" value="ECO:0007669"/>
    <property type="project" value="UniProtKB-UniRule"/>
</dbReference>
<reference evidence="11 12" key="1">
    <citation type="submission" date="2018-06" db="EMBL/GenBank/DDBJ databases">
        <title>Combined omics and stable isotope probing to characterize newly discovered Mariana Back-Arc vent microbial communities.</title>
        <authorList>
            <person name="Trembath-Reichert E."/>
            <person name="Huber J.A."/>
        </authorList>
    </citation>
    <scope>NUCLEOTIDE SEQUENCE [LARGE SCALE GENOMIC DNA]</scope>
    <source>
        <strain evidence="11">MAG 63_2</strain>
    </source>
</reference>
<feature type="domain" description="4Fe-4S ferredoxin-type" evidence="10">
    <location>
        <begin position="31"/>
        <end position="60"/>
    </location>
</feature>